<accession>A0A8X6QP11</accession>
<evidence type="ECO:0000313" key="1">
    <source>
        <dbReference type="EMBL" id="GFU29263.1"/>
    </source>
</evidence>
<gene>
    <name evidence="1" type="ORF">NPIL_643611</name>
</gene>
<dbReference type="AlphaFoldDB" id="A0A8X6QP11"/>
<dbReference type="Proteomes" id="UP000887013">
    <property type="component" value="Unassembled WGS sequence"/>
</dbReference>
<organism evidence="1 2">
    <name type="scientific">Nephila pilipes</name>
    <name type="common">Giant wood spider</name>
    <name type="synonym">Nephila maculata</name>
    <dbReference type="NCBI Taxonomy" id="299642"/>
    <lineage>
        <taxon>Eukaryota</taxon>
        <taxon>Metazoa</taxon>
        <taxon>Ecdysozoa</taxon>
        <taxon>Arthropoda</taxon>
        <taxon>Chelicerata</taxon>
        <taxon>Arachnida</taxon>
        <taxon>Araneae</taxon>
        <taxon>Araneomorphae</taxon>
        <taxon>Entelegynae</taxon>
        <taxon>Araneoidea</taxon>
        <taxon>Nephilidae</taxon>
        <taxon>Nephila</taxon>
    </lineage>
</organism>
<name>A0A8X6QP11_NEPPI</name>
<reference evidence="1" key="1">
    <citation type="submission" date="2020-08" db="EMBL/GenBank/DDBJ databases">
        <title>Multicomponent nature underlies the extraordinary mechanical properties of spider dragline silk.</title>
        <authorList>
            <person name="Kono N."/>
            <person name="Nakamura H."/>
            <person name="Mori M."/>
            <person name="Yoshida Y."/>
            <person name="Ohtoshi R."/>
            <person name="Malay A.D."/>
            <person name="Moran D.A.P."/>
            <person name="Tomita M."/>
            <person name="Numata K."/>
            <person name="Arakawa K."/>
        </authorList>
    </citation>
    <scope>NUCLEOTIDE SEQUENCE</scope>
</reference>
<proteinExistence type="predicted"/>
<protein>
    <submittedName>
        <fullName evidence="1">Uncharacterized protein</fullName>
    </submittedName>
</protein>
<dbReference type="EMBL" id="BMAW01129188">
    <property type="protein sequence ID" value="GFU29263.1"/>
    <property type="molecule type" value="Genomic_DNA"/>
</dbReference>
<evidence type="ECO:0000313" key="2">
    <source>
        <dbReference type="Proteomes" id="UP000887013"/>
    </source>
</evidence>
<sequence>MTEHEIEEPDPQFSIVENDIVEMAEGEIFSLFHVQDNPTSITFLLKRSSAELYFVEPYSKQPSKVILKGLPATIDIESIHKDLGDNGFSI</sequence>
<keyword evidence="2" id="KW-1185">Reference proteome</keyword>
<comment type="caution">
    <text evidence="1">The sequence shown here is derived from an EMBL/GenBank/DDBJ whole genome shotgun (WGS) entry which is preliminary data.</text>
</comment>